<dbReference type="InterPro" id="IPR002645">
    <property type="entry name" value="STAS_dom"/>
</dbReference>
<dbReference type="AlphaFoldDB" id="A0A2W5F5M0"/>
<dbReference type="GO" id="GO:0016020">
    <property type="term" value="C:membrane"/>
    <property type="evidence" value="ECO:0007669"/>
    <property type="project" value="UniProtKB-SubCell"/>
</dbReference>
<feature type="transmembrane region" description="Helical" evidence="5">
    <location>
        <begin position="202"/>
        <end position="222"/>
    </location>
</feature>
<name>A0A2W5F5M0_9PSED</name>
<evidence type="ECO:0000256" key="3">
    <source>
        <dbReference type="ARBA" id="ARBA00022989"/>
    </source>
</evidence>
<dbReference type="CDD" id="cd07042">
    <property type="entry name" value="STAS_SulP_like_sulfate_transporter"/>
    <property type="match status" value="1"/>
</dbReference>
<feature type="transmembrane region" description="Helical" evidence="5">
    <location>
        <begin position="133"/>
        <end position="157"/>
    </location>
</feature>
<dbReference type="SUPFAM" id="SSF52091">
    <property type="entry name" value="SpoIIaa-like"/>
    <property type="match status" value="1"/>
</dbReference>
<organism evidence="7 8">
    <name type="scientific">Pseudomonas kuykendallii</name>
    <dbReference type="NCBI Taxonomy" id="1007099"/>
    <lineage>
        <taxon>Bacteria</taxon>
        <taxon>Pseudomonadati</taxon>
        <taxon>Pseudomonadota</taxon>
        <taxon>Gammaproteobacteria</taxon>
        <taxon>Pseudomonadales</taxon>
        <taxon>Pseudomonadaceae</taxon>
        <taxon>Pseudomonas</taxon>
    </lineage>
</organism>
<evidence type="ECO:0000259" key="6">
    <source>
        <dbReference type="PROSITE" id="PS50801"/>
    </source>
</evidence>
<evidence type="ECO:0000313" key="7">
    <source>
        <dbReference type="EMBL" id="PZP24929.1"/>
    </source>
</evidence>
<keyword evidence="2 5" id="KW-0812">Transmembrane</keyword>
<protein>
    <submittedName>
        <fullName evidence="7">Sulfate transporter</fullName>
    </submittedName>
</protein>
<feature type="domain" description="STAS" evidence="6">
    <location>
        <begin position="444"/>
        <end position="558"/>
    </location>
</feature>
<dbReference type="InterPro" id="IPR001902">
    <property type="entry name" value="SLC26A/SulP_fam"/>
</dbReference>
<dbReference type="PANTHER" id="PTHR11814">
    <property type="entry name" value="SULFATE TRANSPORTER"/>
    <property type="match status" value="1"/>
</dbReference>
<dbReference type="GO" id="GO:0055085">
    <property type="term" value="P:transmembrane transport"/>
    <property type="evidence" value="ECO:0007669"/>
    <property type="project" value="InterPro"/>
</dbReference>
<gene>
    <name evidence="7" type="ORF">DI599_06835</name>
</gene>
<dbReference type="Pfam" id="PF00916">
    <property type="entry name" value="Sulfate_transp"/>
    <property type="match status" value="1"/>
</dbReference>
<evidence type="ECO:0000256" key="2">
    <source>
        <dbReference type="ARBA" id="ARBA00022692"/>
    </source>
</evidence>
<evidence type="ECO:0000256" key="4">
    <source>
        <dbReference type="ARBA" id="ARBA00023136"/>
    </source>
</evidence>
<evidence type="ECO:0000256" key="5">
    <source>
        <dbReference type="SAM" id="Phobius"/>
    </source>
</evidence>
<reference evidence="7 8" key="1">
    <citation type="submission" date="2017-08" db="EMBL/GenBank/DDBJ databases">
        <title>Infants hospitalized years apart are colonized by the same room-sourced microbial strains.</title>
        <authorList>
            <person name="Brooks B."/>
            <person name="Olm M.R."/>
            <person name="Firek B.A."/>
            <person name="Baker R."/>
            <person name="Thomas B.C."/>
            <person name="Morowitz M.J."/>
            <person name="Banfield J.F."/>
        </authorList>
    </citation>
    <scope>NUCLEOTIDE SEQUENCE [LARGE SCALE GENOMIC DNA]</scope>
    <source>
        <strain evidence="7">S2_009_000_R2_77</strain>
    </source>
</reference>
<dbReference type="InterPro" id="IPR011547">
    <property type="entry name" value="SLC26A/SulP_dom"/>
</dbReference>
<proteinExistence type="predicted"/>
<sequence length="596" mass="63885">MESLIKLFPWLRAVNRSSWGPDLGAGLLGAVLALPQGVAFATLAGLPPQYGVYGAVLPCIIAALFGSSRHVVTGPNNANSLALFAALSPLALAGTPQYIDLALAVTVMVGLLQLLVGAFRLGALANFISPSVLLGFMSGAAVLIGLYSLKDFFGIVLPRDGSPYFLLHYILQHPTAIHWPTLGIGLLSLCATLLLRRLRPRWPYMLVGLLAGCLAAFVIDWLKPGLHAGISTVGAMPSALPPFHLPDVGFTDLANLSSIAVALTLVALGQSLSISKALAQRSGQRIDVNREFIGQGLANGIGGFFSSYVSCGSLNRSLPSYEAGARTPLAAVFSALLLVLLVSFGGALIAQIPLAAIAAMLLLVAWNLVDGARWRHVLRTSRSEALVAAVTFMATLTIPLDRAVLLGTLVSLMVYLYRSAHPAVRVLLPDPNDPGRRFTPLEDLHPVPEECPQLKLVRIEGSIFFGAAAHVGDYLQQFRDRHPQQKHALFMTKSMNFIDLAGNDLWEHELKQRRSAGGDLYFHRPRAPVLELFARSGLLGRLGRDHVFASKDQALKAIYPHLDSAICRTCNARAFTECAQRAAQAPGTDAPLIAHQ</sequence>
<dbReference type="Proteomes" id="UP000249198">
    <property type="component" value="Unassembled WGS sequence"/>
</dbReference>
<feature type="transmembrane region" description="Helical" evidence="5">
    <location>
        <begin position="323"/>
        <end position="342"/>
    </location>
</feature>
<comment type="caution">
    <text evidence="7">The sequence shown here is derived from an EMBL/GenBank/DDBJ whole genome shotgun (WGS) entry which is preliminary data.</text>
</comment>
<keyword evidence="4 5" id="KW-0472">Membrane</keyword>
<feature type="transmembrane region" description="Helical" evidence="5">
    <location>
        <begin position="177"/>
        <end position="195"/>
    </location>
</feature>
<dbReference type="EMBL" id="QFOH01000007">
    <property type="protein sequence ID" value="PZP24929.1"/>
    <property type="molecule type" value="Genomic_DNA"/>
</dbReference>
<keyword evidence="3 5" id="KW-1133">Transmembrane helix</keyword>
<dbReference type="Pfam" id="PF01740">
    <property type="entry name" value="STAS"/>
    <property type="match status" value="1"/>
</dbReference>
<comment type="subcellular location">
    <subcellularLocation>
        <location evidence="1">Membrane</location>
        <topology evidence="1">Multi-pass membrane protein</topology>
    </subcellularLocation>
</comment>
<dbReference type="Gene3D" id="3.30.750.24">
    <property type="entry name" value="STAS domain"/>
    <property type="match status" value="1"/>
</dbReference>
<dbReference type="RefSeq" id="WP_273230568.1">
    <property type="nucleotide sequence ID" value="NZ_QFOH01000007.1"/>
</dbReference>
<dbReference type="InterPro" id="IPR036513">
    <property type="entry name" value="STAS_dom_sf"/>
</dbReference>
<evidence type="ECO:0000256" key="1">
    <source>
        <dbReference type="ARBA" id="ARBA00004141"/>
    </source>
</evidence>
<feature type="transmembrane region" description="Helical" evidence="5">
    <location>
        <begin position="253"/>
        <end position="275"/>
    </location>
</feature>
<dbReference type="PROSITE" id="PS50801">
    <property type="entry name" value="STAS"/>
    <property type="match status" value="1"/>
</dbReference>
<feature type="transmembrane region" description="Helical" evidence="5">
    <location>
        <begin position="101"/>
        <end position="121"/>
    </location>
</feature>
<feature type="transmembrane region" description="Helical" evidence="5">
    <location>
        <begin position="50"/>
        <end position="66"/>
    </location>
</feature>
<accession>A0A2W5F5M0</accession>
<evidence type="ECO:0000313" key="8">
    <source>
        <dbReference type="Proteomes" id="UP000249198"/>
    </source>
</evidence>